<accession>A0AAW2YAB5</accession>
<reference evidence="1" key="1">
    <citation type="submission" date="2020-06" db="EMBL/GenBank/DDBJ databases">
        <authorList>
            <person name="Li T."/>
            <person name="Hu X."/>
            <person name="Zhang T."/>
            <person name="Song X."/>
            <person name="Zhang H."/>
            <person name="Dai N."/>
            <person name="Sheng W."/>
            <person name="Hou X."/>
            <person name="Wei L."/>
        </authorList>
    </citation>
    <scope>NUCLEOTIDE SEQUENCE</scope>
    <source>
        <strain evidence="1">KEN1</strain>
        <tissue evidence="1">Leaf</tissue>
    </source>
</reference>
<organism evidence="1">
    <name type="scientific">Sesamum latifolium</name>
    <dbReference type="NCBI Taxonomy" id="2727402"/>
    <lineage>
        <taxon>Eukaryota</taxon>
        <taxon>Viridiplantae</taxon>
        <taxon>Streptophyta</taxon>
        <taxon>Embryophyta</taxon>
        <taxon>Tracheophyta</taxon>
        <taxon>Spermatophyta</taxon>
        <taxon>Magnoliopsida</taxon>
        <taxon>eudicotyledons</taxon>
        <taxon>Gunneridae</taxon>
        <taxon>Pentapetalae</taxon>
        <taxon>asterids</taxon>
        <taxon>lamiids</taxon>
        <taxon>Lamiales</taxon>
        <taxon>Pedaliaceae</taxon>
        <taxon>Sesamum</taxon>
    </lineage>
</organism>
<dbReference type="EMBL" id="JACGWN010000001">
    <property type="protein sequence ID" value="KAL0462836.1"/>
    <property type="molecule type" value="Genomic_DNA"/>
</dbReference>
<name>A0AAW2YAB5_9LAMI</name>
<comment type="caution">
    <text evidence="1">The sequence shown here is derived from an EMBL/GenBank/DDBJ whole genome shotgun (WGS) entry which is preliminary data.</text>
</comment>
<protein>
    <submittedName>
        <fullName evidence="1">Uncharacterized protein</fullName>
    </submittedName>
</protein>
<dbReference type="AlphaFoldDB" id="A0AAW2YAB5"/>
<sequence>MKGNLNARMDLKSICNRPELELDERRQNVMPKAAYTLTKEQKMRVCEWIIGLKFPDGYATNLARRVDMTKLRMHDMKSHNCKRPSQGPSGMGPCEESCETELRSPPSMKPEPACAGVKRALCAPLLAAPRRRCAVCVSCACAPCLWAIPCGGGARATVFSFRC</sequence>
<gene>
    <name evidence="1" type="ORF">Slati_0171200</name>
</gene>
<proteinExistence type="predicted"/>
<evidence type="ECO:0000313" key="1">
    <source>
        <dbReference type="EMBL" id="KAL0462836.1"/>
    </source>
</evidence>
<reference evidence="1" key="2">
    <citation type="journal article" date="2024" name="Plant">
        <title>Genomic evolution and insights into agronomic trait innovations of Sesamum species.</title>
        <authorList>
            <person name="Miao H."/>
            <person name="Wang L."/>
            <person name="Qu L."/>
            <person name="Liu H."/>
            <person name="Sun Y."/>
            <person name="Le M."/>
            <person name="Wang Q."/>
            <person name="Wei S."/>
            <person name="Zheng Y."/>
            <person name="Lin W."/>
            <person name="Duan Y."/>
            <person name="Cao H."/>
            <person name="Xiong S."/>
            <person name="Wang X."/>
            <person name="Wei L."/>
            <person name="Li C."/>
            <person name="Ma Q."/>
            <person name="Ju M."/>
            <person name="Zhao R."/>
            <person name="Li G."/>
            <person name="Mu C."/>
            <person name="Tian Q."/>
            <person name="Mei H."/>
            <person name="Zhang T."/>
            <person name="Gao T."/>
            <person name="Zhang H."/>
        </authorList>
    </citation>
    <scope>NUCLEOTIDE SEQUENCE</scope>
    <source>
        <strain evidence="1">KEN1</strain>
    </source>
</reference>